<evidence type="ECO:0000313" key="3">
    <source>
        <dbReference type="EMBL" id="KAK6633810.1"/>
    </source>
</evidence>
<protein>
    <recommendedName>
        <fullName evidence="2">EF-hand domain-containing protein</fullName>
    </recommendedName>
</protein>
<evidence type="ECO:0000256" key="1">
    <source>
        <dbReference type="ARBA" id="ARBA00022737"/>
    </source>
</evidence>
<dbReference type="PANTHER" id="PTHR23048:SF0">
    <property type="entry name" value="CALMODULIN LIKE 3"/>
    <property type="match status" value="1"/>
</dbReference>
<reference evidence="3 4" key="1">
    <citation type="submission" date="2023-09" db="EMBL/GenBank/DDBJ databases">
        <title>Genomes of two closely related lineages of the louse Polyplax serrata with different host specificities.</title>
        <authorList>
            <person name="Martinu J."/>
            <person name="Tarabai H."/>
            <person name="Stefka J."/>
            <person name="Hypsa V."/>
        </authorList>
    </citation>
    <scope>NUCLEOTIDE SEQUENCE [LARGE SCALE GENOMIC DNA]</scope>
    <source>
        <strain evidence="3">98ZLc_SE</strain>
    </source>
</reference>
<gene>
    <name evidence="3" type="ORF">RUM44_004417</name>
</gene>
<dbReference type="SUPFAM" id="SSF47473">
    <property type="entry name" value="EF-hand"/>
    <property type="match status" value="1"/>
</dbReference>
<accession>A0ABR1B2S8</accession>
<dbReference type="InterPro" id="IPR011992">
    <property type="entry name" value="EF-hand-dom_pair"/>
</dbReference>
<proteinExistence type="predicted"/>
<sequence length="197" mass="22348">MSNINCYEESGAVPENLCVLVGNSTSEFVEICPENNLTEEELEDMCRAFVLLDVDGDGVLEVPQLEQLLISLGRLPFDDNLARVLCYSGAQGSENAVGMNFTGFRTYLTKQLLGTTNYEELQKAFQVFDTKPPTGKVNVKQLRHVLKTVGTKLTDDEIDFLYKEEDYWMLDEKDTIDYDMLIDKLLNRPYNCKFLSG</sequence>
<name>A0ABR1B2S8_POLSC</name>
<dbReference type="Proteomes" id="UP001359485">
    <property type="component" value="Unassembled WGS sequence"/>
</dbReference>
<dbReference type="InterPro" id="IPR050230">
    <property type="entry name" value="CALM/Myosin/TropC-like"/>
</dbReference>
<keyword evidence="1" id="KW-0677">Repeat</keyword>
<evidence type="ECO:0000259" key="2">
    <source>
        <dbReference type="PROSITE" id="PS50222"/>
    </source>
</evidence>
<comment type="caution">
    <text evidence="3">The sequence shown here is derived from an EMBL/GenBank/DDBJ whole genome shotgun (WGS) entry which is preliminary data.</text>
</comment>
<dbReference type="Gene3D" id="1.10.238.10">
    <property type="entry name" value="EF-hand"/>
    <property type="match status" value="1"/>
</dbReference>
<dbReference type="PANTHER" id="PTHR23048">
    <property type="entry name" value="MYOSIN LIGHT CHAIN 1, 3"/>
    <property type="match status" value="1"/>
</dbReference>
<dbReference type="EMBL" id="JAWJWF010000004">
    <property type="protein sequence ID" value="KAK6633810.1"/>
    <property type="molecule type" value="Genomic_DNA"/>
</dbReference>
<dbReference type="InterPro" id="IPR002048">
    <property type="entry name" value="EF_hand_dom"/>
</dbReference>
<dbReference type="PROSITE" id="PS50222">
    <property type="entry name" value="EF_HAND_2"/>
    <property type="match status" value="1"/>
</dbReference>
<feature type="domain" description="EF-hand" evidence="2">
    <location>
        <begin position="40"/>
        <end position="75"/>
    </location>
</feature>
<organism evidence="3 4">
    <name type="scientific">Polyplax serrata</name>
    <name type="common">Common mouse louse</name>
    <dbReference type="NCBI Taxonomy" id="468196"/>
    <lineage>
        <taxon>Eukaryota</taxon>
        <taxon>Metazoa</taxon>
        <taxon>Ecdysozoa</taxon>
        <taxon>Arthropoda</taxon>
        <taxon>Hexapoda</taxon>
        <taxon>Insecta</taxon>
        <taxon>Pterygota</taxon>
        <taxon>Neoptera</taxon>
        <taxon>Paraneoptera</taxon>
        <taxon>Psocodea</taxon>
        <taxon>Troctomorpha</taxon>
        <taxon>Phthiraptera</taxon>
        <taxon>Anoplura</taxon>
        <taxon>Polyplacidae</taxon>
        <taxon>Polyplax</taxon>
    </lineage>
</organism>
<keyword evidence="4" id="KW-1185">Reference proteome</keyword>
<evidence type="ECO:0000313" key="4">
    <source>
        <dbReference type="Proteomes" id="UP001359485"/>
    </source>
</evidence>